<feature type="region of interest" description="Disordered" evidence="1">
    <location>
        <begin position="34"/>
        <end position="65"/>
    </location>
</feature>
<dbReference type="RefSeq" id="WP_179754873.1">
    <property type="nucleotide sequence ID" value="NZ_JACCBU010000001.1"/>
</dbReference>
<dbReference type="Proteomes" id="UP000569914">
    <property type="component" value="Unassembled WGS sequence"/>
</dbReference>
<feature type="compositionally biased region" description="Gly residues" evidence="1">
    <location>
        <begin position="34"/>
        <end position="44"/>
    </location>
</feature>
<comment type="caution">
    <text evidence="3">The sequence shown here is derived from an EMBL/GenBank/DDBJ whole genome shotgun (WGS) entry which is preliminary data.</text>
</comment>
<keyword evidence="2" id="KW-0732">Signal</keyword>
<evidence type="ECO:0000256" key="2">
    <source>
        <dbReference type="SAM" id="SignalP"/>
    </source>
</evidence>
<feature type="chain" id="PRO_5038647305" evidence="2">
    <location>
        <begin position="23"/>
        <end position="186"/>
    </location>
</feature>
<dbReference type="PROSITE" id="PS51257">
    <property type="entry name" value="PROKAR_LIPOPROTEIN"/>
    <property type="match status" value="1"/>
</dbReference>
<dbReference type="AlphaFoldDB" id="A0A7Y9LB15"/>
<name>A0A7Y9LB15_9ACTN</name>
<gene>
    <name evidence="3" type="ORF">BKA15_004738</name>
</gene>
<organism evidence="3 4">
    <name type="scientific">Microlunatus parietis</name>
    <dbReference type="NCBI Taxonomy" id="682979"/>
    <lineage>
        <taxon>Bacteria</taxon>
        <taxon>Bacillati</taxon>
        <taxon>Actinomycetota</taxon>
        <taxon>Actinomycetes</taxon>
        <taxon>Propionibacteriales</taxon>
        <taxon>Propionibacteriaceae</taxon>
        <taxon>Microlunatus</taxon>
    </lineage>
</organism>
<keyword evidence="4" id="KW-1185">Reference proteome</keyword>
<accession>A0A7Y9LB15</accession>
<protein>
    <submittedName>
        <fullName evidence="3">Uncharacterized protein</fullName>
    </submittedName>
</protein>
<feature type="region of interest" description="Disordered" evidence="1">
    <location>
        <begin position="147"/>
        <end position="172"/>
    </location>
</feature>
<proteinExistence type="predicted"/>
<evidence type="ECO:0000313" key="4">
    <source>
        <dbReference type="Proteomes" id="UP000569914"/>
    </source>
</evidence>
<reference evidence="3 4" key="1">
    <citation type="submission" date="2020-07" db="EMBL/GenBank/DDBJ databases">
        <title>Sequencing the genomes of 1000 actinobacteria strains.</title>
        <authorList>
            <person name="Klenk H.-P."/>
        </authorList>
    </citation>
    <scope>NUCLEOTIDE SEQUENCE [LARGE SCALE GENOMIC DNA]</scope>
    <source>
        <strain evidence="3 4">DSM 22083</strain>
    </source>
</reference>
<evidence type="ECO:0000256" key="1">
    <source>
        <dbReference type="SAM" id="MobiDB-lite"/>
    </source>
</evidence>
<sequence length="186" mass="18402">MKINLGARALSGALLALTLGVAALTGCAPGTDSGGGIPSAGPGSGTPSSSAGAPTSSAPGTSAPPTPDAYAYAACMREHGIDMADPDPKTGLPTVGDSVDPESAAFKEAHEACGDLLPGGIRGQGDDTELDAYLAFAQCMRKNGMPDFPDPQPGSGEGMFPGIDRNDPAFGKASEACQHLLAGSDQ</sequence>
<feature type="signal peptide" evidence="2">
    <location>
        <begin position="1"/>
        <end position="22"/>
    </location>
</feature>
<dbReference type="EMBL" id="JACCBU010000001">
    <property type="protein sequence ID" value="NYE73409.1"/>
    <property type="molecule type" value="Genomic_DNA"/>
</dbReference>
<feature type="compositionally biased region" description="Low complexity" evidence="1">
    <location>
        <begin position="45"/>
        <end position="61"/>
    </location>
</feature>
<evidence type="ECO:0000313" key="3">
    <source>
        <dbReference type="EMBL" id="NYE73409.1"/>
    </source>
</evidence>